<sequence length="85" mass="9159">MAPQTINNSFKMKKSFLTFAAIALVFSFTSCKETATETTEESAVEVIETPETSVEVEAVETEEVVDTTSTGGDVVEDITDTNSVE</sequence>
<protein>
    <submittedName>
        <fullName evidence="3">Uncharacterized protein</fullName>
    </submittedName>
</protein>
<dbReference type="Proteomes" id="UP001148482">
    <property type="component" value="Unassembled WGS sequence"/>
</dbReference>
<dbReference type="AlphaFoldDB" id="A0A9X3CZV2"/>
<accession>A0A9X3CZV2</accession>
<keyword evidence="2" id="KW-0732">Signal</keyword>
<evidence type="ECO:0000256" key="2">
    <source>
        <dbReference type="SAM" id="SignalP"/>
    </source>
</evidence>
<keyword evidence="4" id="KW-1185">Reference proteome</keyword>
<dbReference type="RefSeq" id="WP_266071168.1">
    <property type="nucleotide sequence ID" value="NZ_JAPJDA010000036.1"/>
</dbReference>
<feature type="region of interest" description="Disordered" evidence="1">
    <location>
        <begin position="59"/>
        <end position="85"/>
    </location>
</feature>
<organism evidence="3 4">
    <name type="scientific">Salinimicrobium profundisediminis</name>
    <dbReference type="NCBI Taxonomy" id="2994553"/>
    <lineage>
        <taxon>Bacteria</taxon>
        <taxon>Pseudomonadati</taxon>
        <taxon>Bacteroidota</taxon>
        <taxon>Flavobacteriia</taxon>
        <taxon>Flavobacteriales</taxon>
        <taxon>Flavobacteriaceae</taxon>
        <taxon>Salinimicrobium</taxon>
    </lineage>
</organism>
<reference evidence="3" key="1">
    <citation type="submission" date="2022-11" db="EMBL/GenBank/DDBJ databases">
        <title>Salinimicrobium profundisediminis sp. nov., isolated from deep-sea sediment of the Mariana Trench.</title>
        <authorList>
            <person name="Fu H."/>
        </authorList>
    </citation>
    <scope>NUCLEOTIDE SEQUENCE</scope>
    <source>
        <strain evidence="3">MT39</strain>
    </source>
</reference>
<gene>
    <name evidence="3" type="ORF">OQ279_16545</name>
</gene>
<comment type="caution">
    <text evidence="3">The sequence shown here is derived from an EMBL/GenBank/DDBJ whole genome shotgun (WGS) entry which is preliminary data.</text>
</comment>
<name>A0A9X3CZV2_9FLAO</name>
<feature type="signal peptide" evidence="2">
    <location>
        <begin position="1"/>
        <end position="35"/>
    </location>
</feature>
<feature type="chain" id="PRO_5040963049" evidence="2">
    <location>
        <begin position="36"/>
        <end position="85"/>
    </location>
</feature>
<proteinExistence type="predicted"/>
<evidence type="ECO:0000313" key="4">
    <source>
        <dbReference type="Proteomes" id="UP001148482"/>
    </source>
</evidence>
<evidence type="ECO:0000313" key="3">
    <source>
        <dbReference type="EMBL" id="MCX2839756.1"/>
    </source>
</evidence>
<dbReference type="EMBL" id="JAPJDA010000036">
    <property type="protein sequence ID" value="MCX2839756.1"/>
    <property type="molecule type" value="Genomic_DNA"/>
</dbReference>
<evidence type="ECO:0000256" key="1">
    <source>
        <dbReference type="SAM" id="MobiDB-lite"/>
    </source>
</evidence>